<feature type="region of interest" description="Disordered" evidence="1">
    <location>
        <begin position="1"/>
        <end position="79"/>
    </location>
</feature>
<dbReference type="Proteomes" id="UP000887565">
    <property type="component" value="Unplaced"/>
</dbReference>
<dbReference type="WBParaSite" id="nRc.2.0.1.t09495-RA">
    <property type="protein sequence ID" value="nRc.2.0.1.t09495-RA"/>
    <property type="gene ID" value="nRc.2.0.1.g09495"/>
</dbReference>
<name>A0A915I6K5_ROMCU</name>
<evidence type="ECO:0000256" key="1">
    <source>
        <dbReference type="SAM" id="MobiDB-lite"/>
    </source>
</evidence>
<feature type="compositionally biased region" description="Low complexity" evidence="1">
    <location>
        <begin position="25"/>
        <end position="40"/>
    </location>
</feature>
<feature type="compositionally biased region" description="Polar residues" evidence="1">
    <location>
        <begin position="54"/>
        <end position="69"/>
    </location>
</feature>
<protein>
    <submittedName>
        <fullName evidence="3">Uncharacterized protein</fullName>
    </submittedName>
</protein>
<reference evidence="3" key="1">
    <citation type="submission" date="2022-11" db="UniProtKB">
        <authorList>
            <consortium name="WormBaseParasite"/>
        </authorList>
    </citation>
    <scope>IDENTIFICATION</scope>
</reference>
<evidence type="ECO:0000313" key="2">
    <source>
        <dbReference type="Proteomes" id="UP000887565"/>
    </source>
</evidence>
<accession>A0A915I6K5</accession>
<keyword evidence="2" id="KW-1185">Reference proteome</keyword>
<feature type="compositionally biased region" description="Basic and acidic residues" evidence="1">
    <location>
        <begin position="1"/>
        <end position="19"/>
    </location>
</feature>
<proteinExistence type="predicted"/>
<dbReference type="AlphaFoldDB" id="A0A915I6K5"/>
<organism evidence="2 3">
    <name type="scientific">Romanomermis culicivorax</name>
    <name type="common">Nematode worm</name>
    <dbReference type="NCBI Taxonomy" id="13658"/>
    <lineage>
        <taxon>Eukaryota</taxon>
        <taxon>Metazoa</taxon>
        <taxon>Ecdysozoa</taxon>
        <taxon>Nematoda</taxon>
        <taxon>Enoplea</taxon>
        <taxon>Dorylaimia</taxon>
        <taxon>Mermithida</taxon>
        <taxon>Mermithoidea</taxon>
        <taxon>Mermithidae</taxon>
        <taxon>Romanomermis</taxon>
    </lineage>
</organism>
<sequence>MDCKPKTMDCKMPSKEVQKKVQPISQASSVASSCGSTRSSPTASRWTSRHLMASSGSSCPQTPPGNSLATLEKGGFCEP</sequence>
<dbReference type="PROSITE" id="PS51257">
    <property type="entry name" value="PROKAR_LIPOPROTEIN"/>
    <property type="match status" value="1"/>
</dbReference>
<evidence type="ECO:0000313" key="3">
    <source>
        <dbReference type="WBParaSite" id="nRc.2.0.1.t09495-RA"/>
    </source>
</evidence>